<protein>
    <submittedName>
        <fullName evidence="2">Uncharacterized protein</fullName>
    </submittedName>
</protein>
<dbReference type="Proteomes" id="UP000272908">
    <property type="component" value="Unassembled WGS sequence"/>
</dbReference>
<dbReference type="AlphaFoldDB" id="A0A3B0M9E3"/>
<proteinExistence type="predicted"/>
<evidence type="ECO:0000313" key="2">
    <source>
        <dbReference type="EMBL" id="SUZ32502.1"/>
    </source>
</evidence>
<keyword evidence="3" id="KW-1185">Reference proteome</keyword>
<dbReference type="EMBL" id="UIHC01000022">
    <property type="protein sequence ID" value="SUZ32502.1"/>
    <property type="molecule type" value="Genomic_DNA"/>
</dbReference>
<sequence>MICLSEAYETWEGQPRTGCVTPIGFLGEMECQKKEALMDRDAFIEKTKAKIDEWNAEIAKQEAQMRGAQADMKQKYEDQLADMKEQRDQFEKKLHEARETGEKAWSEMQSGFEAAWTDIANAFERATKR</sequence>
<organism evidence="2 3">
    <name type="scientific">Roseinatronobacter ekhonensis</name>
    <dbReference type="NCBI Taxonomy" id="254356"/>
    <lineage>
        <taxon>Bacteria</taxon>
        <taxon>Pseudomonadati</taxon>
        <taxon>Pseudomonadota</taxon>
        <taxon>Alphaproteobacteria</taxon>
        <taxon>Rhodobacterales</taxon>
        <taxon>Paracoccaceae</taxon>
        <taxon>Roseinatronobacter</taxon>
    </lineage>
</organism>
<evidence type="ECO:0000313" key="3">
    <source>
        <dbReference type="Proteomes" id="UP000272908"/>
    </source>
</evidence>
<gene>
    <name evidence="2" type="ORF">ROE7235_02262</name>
</gene>
<accession>A0A3B0M9E3</accession>
<keyword evidence="1" id="KW-0175">Coiled coil</keyword>
<name>A0A3B0M9E3_9RHOB</name>
<feature type="coiled-coil region" evidence="1">
    <location>
        <begin position="44"/>
        <end position="100"/>
    </location>
</feature>
<evidence type="ECO:0000256" key="1">
    <source>
        <dbReference type="SAM" id="Coils"/>
    </source>
</evidence>
<reference evidence="3" key="1">
    <citation type="submission" date="2018-08" db="EMBL/GenBank/DDBJ databases">
        <authorList>
            <person name="Rodrigo-Torres L."/>
            <person name="Arahal R. D."/>
            <person name="Lucena T."/>
        </authorList>
    </citation>
    <scope>NUCLEOTIDE SEQUENCE [LARGE SCALE GENOMIC DNA]</scope>
    <source>
        <strain evidence="3">CECT 7235</strain>
    </source>
</reference>